<dbReference type="AlphaFoldDB" id="A0A9K3L6R4"/>
<keyword evidence="3" id="KW-1185">Reference proteome</keyword>
<accession>A0A9K3L6R4</accession>
<gene>
    <name evidence="2" type="ORF">IV203_000472</name>
</gene>
<reference evidence="2" key="1">
    <citation type="journal article" date="2021" name="Sci. Rep.">
        <title>Diploid genomic architecture of Nitzschia inconspicua, an elite biomass production diatom.</title>
        <authorList>
            <person name="Oliver A."/>
            <person name="Podell S."/>
            <person name="Pinowska A."/>
            <person name="Traller J.C."/>
            <person name="Smith S.R."/>
            <person name="McClure R."/>
            <person name="Beliaev A."/>
            <person name="Bohutskyi P."/>
            <person name="Hill E.A."/>
            <person name="Rabines A."/>
            <person name="Zheng H."/>
            <person name="Allen L.Z."/>
            <person name="Kuo A."/>
            <person name="Grigoriev I.V."/>
            <person name="Allen A.E."/>
            <person name="Hazlebeck D."/>
            <person name="Allen E.E."/>
        </authorList>
    </citation>
    <scope>NUCLEOTIDE SEQUENCE</scope>
    <source>
        <strain evidence="2">Hildebrandi</strain>
    </source>
</reference>
<dbReference type="Proteomes" id="UP000693970">
    <property type="component" value="Unassembled WGS sequence"/>
</dbReference>
<proteinExistence type="predicted"/>
<evidence type="ECO:0000313" key="3">
    <source>
        <dbReference type="Proteomes" id="UP000693970"/>
    </source>
</evidence>
<dbReference type="EMBL" id="JAGRRH010000015">
    <property type="protein sequence ID" value="KAG7355786.1"/>
    <property type="molecule type" value="Genomic_DNA"/>
</dbReference>
<comment type="caution">
    <text evidence="2">The sequence shown here is derived from an EMBL/GenBank/DDBJ whole genome shotgun (WGS) entry which is preliminary data.</text>
</comment>
<protein>
    <recommendedName>
        <fullName evidence="1">DUF6824 domain-containing protein</fullName>
    </recommendedName>
</protein>
<evidence type="ECO:0000259" key="1">
    <source>
        <dbReference type="Pfam" id="PF20710"/>
    </source>
</evidence>
<dbReference type="OrthoDB" id="75724at2759"/>
<sequence>MISCNGCNDACTPFPSRDRDLSRSAENIEEPDHALIARELKALSVNERNELFDEIHGVAKVLDEDPEFVAQKLAALENELEKIKSKPAFDRAMFLSPRYVKDTEFRLKFLRADRFQPEKSAARMVSHFHYKTELFGEHKLVKDITFDDLEPEDAEEFMGGSYQFVPQKDSRGRPICLVIQKLFAYKSWQSKFRTVWYALMCAMEDEESQKTGIVNVYYNIDLGVPEPLYFELIRRIAIIDSSIPYRSISVHYCYNMAALRPALELYQMFAGTRNRVRFRTHFGSHMECQFSLMTFGITRSILQLDDNGNLKPGVMQSFYERRRALEKAREDINSGRIDYPAEMDVLLGRGRPYQNYSGNALLSNILNVRRQEYNEASRFEKTVIAYDIVKTIHENGGRFIQRDESTDGWVEVPEAVARDKVSSGFRSKARVQESQATKRNVEFALKQVQKRNKVDRSEM</sequence>
<dbReference type="InterPro" id="IPR049227">
    <property type="entry name" value="DUF6824"/>
</dbReference>
<dbReference type="Pfam" id="PF20710">
    <property type="entry name" value="DUF6824"/>
    <property type="match status" value="1"/>
</dbReference>
<organism evidence="2 3">
    <name type="scientific">Nitzschia inconspicua</name>
    <dbReference type="NCBI Taxonomy" id="303405"/>
    <lineage>
        <taxon>Eukaryota</taxon>
        <taxon>Sar</taxon>
        <taxon>Stramenopiles</taxon>
        <taxon>Ochrophyta</taxon>
        <taxon>Bacillariophyta</taxon>
        <taxon>Bacillariophyceae</taxon>
        <taxon>Bacillariophycidae</taxon>
        <taxon>Bacillariales</taxon>
        <taxon>Bacillariaceae</taxon>
        <taxon>Nitzschia</taxon>
    </lineage>
</organism>
<reference evidence="2" key="2">
    <citation type="submission" date="2021-04" db="EMBL/GenBank/DDBJ databases">
        <authorList>
            <person name="Podell S."/>
        </authorList>
    </citation>
    <scope>NUCLEOTIDE SEQUENCE</scope>
    <source>
        <strain evidence="2">Hildebrandi</strain>
    </source>
</reference>
<feature type="domain" description="DUF6824" evidence="1">
    <location>
        <begin position="344"/>
        <end position="426"/>
    </location>
</feature>
<name>A0A9K3L6R4_9STRA</name>
<evidence type="ECO:0000313" key="2">
    <source>
        <dbReference type="EMBL" id="KAG7355786.1"/>
    </source>
</evidence>